<keyword evidence="5" id="KW-1185">Reference proteome</keyword>
<organism evidence="4 5">
    <name type="scientific">Pristionchus entomophagus</name>
    <dbReference type="NCBI Taxonomy" id="358040"/>
    <lineage>
        <taxon>Eukaryota</taxon>
        <taxon>Metazoa</taxon>
        <taxon>Ecdysozoa</taxon>
        <taxon>Nematoda</taxon>
        <taxon>Chromadorea</taxon>
        <taxon>Rhabditida</taxon>
        <taxon>Rhabditina</taxon>
        <taxon>Diplogasteromorpha</taxon>
        <taxon>Diplogasteroidea</taxon>
        <taxon>Neodiplogasteridae</taxon>
        <taxon>Pristionchus</taxon>
    </lineage>
</organism>
<dbReference type="Proteomes" id="UP001432027">
    <property type="component" value="Unassembled WGS sequence"/>
</dbReference>
<evidence type="ECO:0000256" key="1">
    <source>
        <dbReference type="ARBA" id="ARBA00022737"/>
    </source>
</evidence>
<evidence type="ECO:0000313" key="4">
    <source>
        <dbReference type="EMBL" id="GMT00865.1"/>
    </source>
</evidence>
<dbReference type="InterPro" id="IPR002486">
    <property type="entry name" value="Col_cuticle_N"/>
</dbReference>
<feature type="compositionally biased region" description="Low complexity" evidence="2">
    <location>
        <begin position="267"/>
        <end position="277"/>
    </location>
</feature>
<accession>A0AAV5U375</accession>
<feature type="compositionally biased region" description="Low complexity" evidence="2">
    <location>
        <begin position="363"/>
        <end position="373"/>
    </location>
</feature>
<protein>
    <recommendedName>
        <fullName evidence="3">Nematode cuticle collagen N-terminal domain-containing protein</fullName>
    </recommendedName>
</protein>
<feature type="compositionally biased region" description="Gly residues" evidence="2">
    <location>
        <begin position="278"/>
        <end position="291"/>
    </location>
</feature>
<feature type="compositionally biased region" description="Gly residues" evidence="2">
    <location>
        <begin position="374"/>
        <end position="389"/>
    </location>
</feature>
<dbReference type="EMBL" id="BTSX01000005">
    <property type="protein sequence ID" value="GMT00865.1"/>
    <property type="molecule type" value="Genomic_DNA"/>
</dbReference>
<evidence type="ECO:0000259" key="3">
    <source>
        <dbReference type="SMART" id="SM01088"/>
    </source>
</evidence>
<reference evidence="4" key="1">
    <citation type="submission" date="2023-10" db="EMBL/GenBank/DDBJ databases">
        <title>Genome assembly of Pristionchus species.</title>
        <authorList>
            <person name="Yoshida K."/>
            <person name="Sommer R.J."/>
        </authorList>
    </citation>
    <scope>NUCLEOTIDE SEQUENCE</scope>
    <source>
        <strain evidence="4">RS0144</strain>
    </source>
</reference>
<comment type="caution">
    <text evidence="4">The sequence shown here is derived from an EMBL/GenBank/DDBJ whole genome shotgun (WGS) entry which is preliminary data.</text>
</comment>
<sequence length="486" mass="49783">LVLTPPSPLSIPSPFHFLILHSRMGKDDIILVGSSLITLTAIGISLVMVNQLAGEIADIGERSVRDLKEFKELADDAWSIMAKEVNEKASFSEKEEFEQIIRRTKRQYYTGPYQQQQTYGQQQFVQQQQWSQYGRSAGGYAQPHAPVSPPRMVQPAPTVPRPGPTYLPTRPMPVHVPAPSTGVNQGNIGVGSIPRPSVGGTCSACASRSRNCAPGPPGPPGMHGYPGEDGIPGKDGAHSSTNYGPGIEIGSGGCVKCPSGPPGPPGVDGMEGPPGMSGLNGGSSGGMGYGMPGPPGPPGDPGSAGRPGMPGSAGIPGAPGGGSGSRRGAPGPPGPSGPAGAPGMPGNPAYGGGASGMPGPPGRAGRPGPAGSPGLEGGFGSGGGPGGDGAYCPCPKRNTRDLKTLDGDSGPRGIMKIRDGPNVPRVEGSVGVGSSQRRKPVWKTSNQSFMERSGRIPMTNAQRSITESEMRAWKRELLRRQNLIRG</sequence>
<dbReference type="AlphaFoldDB" id="A0AAV5U375"/>
<dbReference type="SMART" id="SM01088">
    <property type="entry name" value="Col_cuticle_N"/>
    <property type="match status" value="1"/>
</dbReference>
<feature type="compositionally biased region" description="Low complexity" evidence="2">
    <location>
        <begin position="338"/>
        <end position="348"/>
    </location>
</feature>
<dbReference type="GO" id="GO:0042302">
    <property type="term" value="F:structural constituent of cuticle"/>
    <property type="evidence" value="ECO:0007669"/>
    <property type="project" value="InterPro"/>
</dbReference>
<dbReference type="PANTHER" id="PTHR24637">
    <property type="entry name" value="COLLAGEN"/>
    <property type="match status" value="1"/>
</dbReference>
<proteinExistence type="predicted"/>
<feature type="non-terminal residue" evidence="4">
    <location>
        <position position="1"/>
    </location>
</feature>
<evidence type="ECO:0000313" key="5">
    <source>
        <dbReference type="Proteomes" id="UP001432027"/>
    </source>
</evidence>
<name>A0AAV5U375_9BILA</name>
<keyword evidence="1" id="KW-0677">Repeat</keyword>
<feature type="region of interest" description="Disordered" evidence="2">
    <location>
        <begin position="215"/>
        <end position="392"/>
    </location>
</feature>
<feature type="domain" description="Nematode cuticle collagen N-terminal" evidence="3">
    <location>
        <begin position="31"/>
        <end position="81"/>
    </location>
</feature>
<evidence type="ECO:0000256" key="2">
    <source>
        <dbReference type="SAM" id="MobiDB-lite"/>
    </source>
</evidence>
<dbReference type="PANTHER" id="PTHR24637:SF236">
    <property type="entry name" value="NEMATODE CUTICLE COLLAGEN N-TERMINAL DOMAIN-CONTAINING PROTEIN"/>
    <property type="match status" value="1"/>
</dbReference>
<feature type="region of interest" description="Disordered" evidence="2">
    <location>
        <begin position="136"/>
        <end position="156"/>
    </location>
</feature>
<gene>
    <name evidence="4" type="ORF">PENTCL1PPCAC_23039</name>
</gene>
<feature type="compositionally biased region" description="Low complexity" evidence="2">
    <location>
        <begin position="301"/>
        <end position="316"/>
    </location>
</feature>